<organism evidence="2 3">
    <name type="scientific">Microbacterium foliorum</name>
    <dbReference type="NCBI Taxonomy" id="104336"/>
    <lineage>
        <taxon>Bacteria</taxon>
        <taxon>Bacillati</taxon>
        <taxon>Actinomycetota</taxon>
        <taxon>Actinomycetes</taxon>
        <taxon>Micrococcales</taxon>
        <taxon>Microbacteriaceae</taxon>
        <taxon>Microbacterium</taxon>
    </lineage>
</organism>
<accession>A0A4Y5YQP6</accession>
<name>A0A4Y5YQP6_9MICO</name>
<reference evidence="2 3" key="1">
    <citation type="submission" date="2019-06" db="EMBL/GenBank/DDBJ databases">
        <title>Complete genome of Microbacterium foliorum M2.</title>
        <authorList>
            <person name="Cao G."/>
        </authorList>
    </citation>
    <scope>NUCLEOTIDE SEQUENCE [LARGE SCALE GENOMIC DNA]</scope>
    <source>
        <strain evidence="2 3">M2</strain>
    </source>
</reference>
<feature type="compositionally biased region" description="Pro residues" evidence="1">
    <location>
        <begin position="1"/>
        <end position="11"/>
    </location>
</feature>
<sequence>MTNNPIPPLVPRPDDDPEIDGVPHREVDGEPVLDTDADADQVDGAAADRLAAERPVDEDS</sequence>
<gene>
    <name evidence="2" type="ORF">FIV50_10300</name>
</gene>
<feature type="compositionally biased region" description="Acidic residues" evidence="1">
    <location>
        <begin position="29"/>
        <end position="41"/>
    </location>
</feature>
<protein>
    <submittedName>
        <fullName evidence="2">Uncharacterized protein</fullName>
    </submittedName>
</protein>
<feature type="compositionally biased region" description="Basic and acidic residues" evidence="1">
    <location>
        <begin position="50"/>
        <end position="60"/>
    </location>
</feature>
<feature type="region of interest" description="Disordered" evidence="1">
    <location>
        <begin position="1"/>
        <end position="60"/>
    </location>
</feature>
<evidence type="ECO:0000313" key="3">
    <source>
        <dbReference type="Proteomes" id="UP000316125"/>
    </source>
</evidence>
<dbReference type="RefSeq" id="WP_140037359.1">
    <property type="nucleotide sequence ID" value="NZ_CP041040.1"/>
</dbReference>
<evidence type="ECO:0000313" key="2">
    <source>
        <dbReference type="EMBL" id="QDE35142.1"/>
    </source>
</evidence>
<evidence type="ECO:0000256" key="1">
    <source>
        <dbReference type="SAM" id="MobiDB-lite"/>
    </source>
</evidence>
<proteinExistence type="predicted"/>
<dbReference type="OrthoDB" id="5083621at2"/>
<dbReference type="AlphaFoldDB" id="A0A4Y5YQP6"/>
<dbReference type="EMBL" id="CP041040">
    <property type="protein sequence ID" value="QDE35142.1"/>
    <property type="molecule type" value="Genomic_DNA"/>
</dbReference>
<dbReference type="Proteomes" id="UP000316125">
    <property type="component" value="Chromosome"/>
</dbReference>